<reference evidence="1 2" key="1">
    <citation type="journal article" date="2020" name="Phytopathology">
        <title>Genome Sequence Resources of Colletotrichum truncatum, C. plurivorum, C. musicola, and C. sojae: Four Species Pathogenic to Soybean (Glycine max).</title>
        <authorList>
            <person name="Rogerio F."/>
            <person name="Boufleur T.R."/>
            <person name="Ciampi-Guillardi M."/>
            <person name="Sukno S.A."/>
            <person name="Thon M.R."/>
            <person name="Massola Junior N.S."/>
            <person name="Baroncelli R."/>
        </authorList>
    </citation>
    <scope>NUCLEOTIDE SEQUENCE [LARGE SCALE GENOMIC DNA]</scope>
    <source>
        <strain evidence="1 2">CMES1059</strain>
    </source>
</reference>
<evidence type="ECO:0000313" key="1">
    <source>
        <dbReference type="EMBL" id="KAL0941292.1"/>
    </source>
</evidence>
<protein>
    <submittedName>
        <fullName evidence="1">Uncharacterized protein</fullName>
    </submittedName>
</protein>
<dbReference type="EMBL" id="VUJX02000002">
    <property type="protein sequence ID" value="KAL0941292.1"/>
    <property type="molecule type" value="Genomic_DNA"/>
</dbReference>
<sequence>MFPRLFSIALAACATIAQCRTTPIPYDHPDSVSCLCEDEAWHITRRWLNVFSTGGISSKAELATIVTPDVKSYDDTFGPPTIGIDQLWGNITAPGNSTTTNVTQTPSFLLHSCDQIAYNWLYTAVTTGYNSTVPPGTPVSFTGNDIIRIDLRTRLISNATSAGQWILLARQLGGTCTV</sequence>
<name>A0ACC3ZAY6_COLTU</name>
<organism evidence="1 2">
    <name type="scientific">Colletotrichum truncatum</name>
    <name type="common">Anthracnose fungus</name>
    <name type="synonym">Colletotrichum capsici</name>
    <dbReference type="NCBI Taxonomy" id="5467"/>
    <lineage>
        <taxon>Eukaryota</taxon>
        <taxon>Fungi</taxon>
        <taxon>Dikarya</taxon>
        <taxon>Ascomycota</taxon>
        <taxon>Pezizomycotina</taxon>
        <taxon>Sordariomycetes</taxon>
        <taxon>Hypocreomycetidae</taxon>
        <taxon>Glomerellales</taxon>
        <taxon>Glomerellaceae</taxon>
        <taxon>Colletotrichum</taxon>
        <taxon>Colletotrichum truncatum species complex</taxon>
    </lineage>
</organism>
<dbReference type="Proteomes" id="UP000805649">
    <property type="component" value="Unassembled WGS sequence"/>
</dbReference>
<accession>A0ACC3ZAY6</accession>
<proteinExistence type="predicted"/>
<keyword evidence="2" id="KW-1185">Reference proteome</keyword>
<comment type="caution">
    <text evidence="1">The sequence shown here is derived from an EMBL/GenBank/DDBJ whole genome shotgun (WGS) entry which is preliminary data.</text>
</comment>
<evidence type="ECO:0000313" key="2">
    <source>
        <dbReference type="Proteomes" id="UP000805649"/>
    </source>
</evidence>
<gene>
    <name evidence="1" type="ORF">CTRU02_204055</name>
</gene>